<dbReference type="EMBL" id="CP036268">
    <property type="protein sequence ID" value="QDT36000.1"/>
    <property type="molecule type" value="Genomic_DNA"/>
</dbReference>
<feature type="region of interest" description="Disordered" evidence="1">
    <location>
        <begin position="1"/>
        <end position="32"/>
    </location>
</feature>
<accession>A0A517QWQ1</accession>
<proteinExistence type="predicted"/>
<dbReference type="Proteomes" id="UP000317318">
    <property type="component" value="Chromosome"/>
</dbReference>
<evidence type="ECO:0000313" key="3">
    <source>
        <dbReference type="Proteomes" id="UP000317318"/>
    </source>
</evidence>
<sequence length="316" mass="34964">MSRTKERSNSKFSRQGNGVLTSRLDKLNTAGTDSESSLKKRLYQAVARRMQDHFKTDCRSSIANSLDLMADEAEPRFEPYEGFSPVDLGIYEIAELADSLRRGEPASTEVQVLVENAGDPLRSFAQHYFRYSEGPQELAAVNESEQVGLRLTFYVAGLLVPSYVAIGRVDEAAFIVRRLAAWIVGERFALIPGGGTEGELPDHLLGADGDAGRAFVELRYLLLQPLFTAMVGHWPERNSAGYDYWNDTALDLIAIAEKLHPISPCTLIRAAMMIAFLDQPRLSLVDKAVAALRVRRRSGDDEVLSALEELARAISD</sequence>
<name>A0A517QWQ1_9PLAN</name>
<organism evidence="2 3">
    <name type="scientific">Stratiformator vulcanicus</name>
    <dbReference type="NCBI Taxonomy" id="2527980"/>
    <lineage>
        <taxon>Bacteria</taxon>
        <taxon>Pseudomonadati</taxon>
        <taxon>Planctomycetota</taxon>
        <taxon>Planctomycetia</taxon>
        <taxon>Planctomycetales</taxon>
        <taxon>Planctomycetaceae</taxon>
        <taxon>Stratiformator</taxon>
    </lineage>
</organism>
<reference evidence="2 3" key="1">
    <citation type="submission" date="2019-02" db="EMBL/GenBank/DDBJ databases">
        <title>Deep-cultivation of Planctomycetes and their phenomic and genomic characterization uncovers novel biology.</title>
        <authorList>
            <person name="Wiegand S."/>
            <person name="Jogler M."/>
            <person name="Boedeker C."/>
            <person name="Pinto D."/>
            <person name="Vollmers J."/>
            <person name="Rivas-Marin E."/>
            <person name="Kohn T."/>
            <person name="Peeters S.H."/>
            <person name="Heuer A."/>
            <person name="Rast P."/>
            <person name="Oberbeckmann S."/>
            <person name="Bunk B."/>
            <person name="Jeske O."/>
            <person name="Meyerdierks A."/>
            <person name="Storesund J.E."/>
            <person name="Kallscheuer N."/>
            <person name="Luecker S."/>
            <person name="Lage O.M."/>
            <person name="Pohl T."/>
            <person name="Merkel B.J."/>
            <person name="Hornburger P."/>
            <person name="Mueller R.-W."/>
            <person name="Bruemmer F."/>
            <person name="Labrenz M."/>
            <person name="Spormann A.M."/>
            <person name="Op den Camp H."/>
            <person name="Overmann J."/>
            <person name="Amann R."/>
            <person name="Jetten M.S.M."/>
            <person name="Mascher T."/>
            <person name="Medema M.H."/>
            <person name="Devos D.P."/>
            <person name="Kaster A.-K."/>
            <person name="Ovreas L."/>
            <person name="Rohde M."/>
            <person name="Galperin M.Y."/>
            <person name="Jogler C."/>
        </authorList>
    </citation>
    <scope>NUCLEOTIDE SEQUENCE [LARGE SCALE GENOMIC DNA]</scope>
    <source>
        <strain evidence="2 3">Pan189</strain>
    </source>
</reference>
<protein>
    <submittedName>
        <fullName evidence="2">Uncharacterized protein</fullName>
    </submittedName>
</protein>
<evidence type="ECO:0000313" key="2">
    <source>
        <dbReference type="EMBL" id="QDT36000.1"/>
    </source>
</evidence>
<keyword evidence="3" id="KW-1185">Reference proteome</keyword>
<evidence type="ECO:0000256" key="1">
    <source>
        <dbReference type="SAM" id="MobiDB-lite"/>
    </source>
</evidence>
<dbReference type="AlphaFoldDB" id="A0A517QWQ1"/>
<dbReference type="KEGG" id="svp:Pan189_03550"/>
<gene>
    <name evidence="2" type="ORF">Pan189_03550</name>
</gene>
<feature type="compositionally biased region" description="Polar residues" evidence="1">
    <location>
        <begin position="10"/>
        <end position="20"/>
    </location>
</feature>